<dbReference type="AlphaFoldDB" id="A0AAD5TAG1"/>
<dbReference type="InterPro" id="IPR049625">
    <property type="entry name" value="Glyco_transf_61_cat"/>
</dbReference>
<keyword evidence="1" id="KW-0732">Signal</keyword>
<feature type="domain" description="Glycosyltransferase 61 catalytic" evidence="2">
    <location>
        <begin position="628"/>
        <end position="714"/>
    </location>
</feature>
<feature type="chain" id="PRO_5042110644" description="Glycosyltransferase 61 catalytic domain-containing protein" evidence="1">
    <location>
        <begin position="23"/>
        <end position="779"/>
    </location>
</feature>
<evidence type="ECO:0000259" key="2">
    <source>
        <dbReference type="Pfam" id="PF04577"/>
    </source>
</evidence>
<evidence type="ECO:0000313" key="3">
    <source>
        <dbReference type="EMBL" id="KAJ3130736.1"/>
    </source>
</evidence>
<sequence>MRKRRLALLLTTVSFLLLGIQTAGWTGRENVKTIERPIFPLRKIHPFSLTLNHLDLGSNITHPLISTATDVSYPLLLLLQARNLSFSQWTEAEVSRMKTQEDFLIPSSFDYKGDYILSAAISVLSICDINNNTTTSKIPWLSIDNFNQMTTKESKNVGSWYRAKHEYFLKYINILPKFNPNKQLRKELAAAKQINLGWRLWWGDEEEMLSWNPPRQSFKPEPVFPNVDNFSIKHESKIIKPVHQIRKPKNEALPLPPIRQNSSIIHCGFLDYDIPLRFCKTENIAMSVNSLESSVFGTLNATCKSLDEENWFKGRIFGAGGSRWLVDTPLIMISRWDTGNPYQAHQDYFNTFSVYAALNLSVSQIQPIILDSDPSRHGPFHAAWSHIFTTSQSLITIKDLVGATFPNENTSDKTICLRSTVWSVHGGISPMARYGSFEWFKESAKTEAEGKEEKKKIEHSTVSVSRYSQHSPHPPPAPLFNAFRTFMLSGLRRGVLGEAPVLFEDAMDYRQQGRVLPVPKGLVLVDAEEATIIVTYAIRKQGNRNVNRRGILWENTHFGWPADGIIEVDGNDDKDFTLAAKKMERSNIDPITLQFRAQKSISQNEINDNSTNHLQVRNSEKSFGKLDRLIENEDQLVENLKFVVNSWSPFERRKDLWNPFAKKSAKSAETPFARFRAVDFSSLTWEEQVAVAQSTDFFIGPHGAVFVNLLYLRRRPIASVLELKPAERSFGNEQFRNLAKKLEHNYDFVNTKDPRISQRIMRQIETKVENMLNDLFFNL</sequence>
<protein>
    <recommendedName>
        <fullName evidence="2">Glycosyltransferase 61 catalytic domain-containing protein</fullName>
    </recommendedName>
</protein>
<reference evidence="3" key="1">
    <citation type="submission" date="2020-05" db="EMBL/GenBank/DDBJ databases">
        <title>Phylogenomic resolution of chytrid fungi.</title>
        <authorList>
            <person name="Stajich J.E."/>
            <person name="Amses K."/>
            <person name="Simmons R."/>
            <person name="Seto K."/>
            <person name="Myers J."/>
            <person name="Bonds A."/>
            <person name="Quandt C.A."/>
            <person name="Barry K."/>
            <person name="Liu P."/>
            <person name="Grigoriev I."/>
            <person name="Longcore J.E."/>
            <person name="James T.Y."/>
        </authorList>
    </citation>
    <scope>NUCLEOTIDE SEQUENCE</scope>
    <source>
        <strain evidence="3">JEL0513</strain>
    </source>
</reference>
<comment type="caution">
    <text evidence="3">The sequence shown here is derived from an EMBL/GenBank/DDBJ whole genome shotgun (WGS) entry which is preliminary data.</text>
</comment>
<dbReference type="EMBL" id="JADGJH010000359">
    <property type="protein sequence ID" value="KAJ3130736.1"/>
    <property type="molecule type" value="Genomic_DNA"/>
</dbReference>
<organism evidence="3 4">
    <name type="scientific">Physocladia obscura</name>
    <dbReference type="NCBI Taxonomy" id="109957"/>
    <lineage>
        <taxon>Eukaryota</taxon>
        <taxon>Fungi</taxon>
        <taxon>Fungi incertae sedis</taxon>
        <taxon>Chytridiomycota</taxon>
        <taxon>Chytridiomycota incertae sedis</taxon>
        <taxon>Chytridiomycetes</taxon>
        <taxon>Chytridiales</taxon>
        <taxon>Chytriomycetaceae</taxon>
        <taxon>Physocladia</taxon>
    </lineage>
</organism>
<dbReference type="GO" id="GO:0016757">
    <property type="term" value="F:glycosyltransferase activity"/>
    <property type="evidence" value="ECO:0007669"/>
    <property type="project" value="InterPro"/>
</dbReference>
<accession>A0AAD5TAG1</accession>
<dbReference type="Pfam" id="PF04577">
    <property type="entry name" value="Glyco_transf_61"/>
    <property type="match status" value="1"/>
</dbReference>
<dbReference type="Proteomes" id="UP001211907">
    <property type="component" value="Unassembled WGS sequence"/>
</dbReference>
<keyword evidence="4" id="KW-1185">Reference proteome</keyword>
<feature type="signal peptide" evidence="1">
    <location>
        <begin position="1"/>
        <end position="22"/>
    </location>
</feature>
<evidence type="ECO:0000256" key="1">
    <source>
        <dbReference type="SAM" id="SignalP"/>
    </source>
</evidence>
<name>A0AAD5TAG1_9FUNG</name>
<gene>
    <name evidence="3" type="ORF">HK100_007589</name>
</gene>
<evidence type="ECO:0000313" key="4">
    <source>
        <dbReference type="Proteomes" id="UP001211907"/>
    </source>
</evidence>
<proteinExistence type="predicted"/>